<gene>
    <name evidence="2" type="ORF">FE257_010023</name>
</gene>
<dbReference type="PANTHER" id="PTHR36978:SF4">
    <property type="entry name" value="P-LOOP CONTAINING NUCLEOSIDE TRIPHOSPHATE HYDROLASE PROTEIN"/>
    <property type="match status" value="1"/>
</dbReference>
<protein>
    <submittedName>
        <fullName evidence="2">Uncharacterized protein</fullName>
    </submittedName>
</protein>
<dbReference type="InterPro" id="IPR027417">
    <property type="entry name" value="P-loop_NTPase"/>
</dbReference>
<evidence type="ECO:0000313" key="2">
    <source>
        <dbReference type="EMBL" id="KAF9893853.1"/>
    </source>
</evidence>
<name>A0AAD4CY03_ASPNN</name>
<proteinExistence type="predicted"/>
<dbReference type="PANTHER" id="PTHR36978">
    <property type="entry name" value="P-LOOP CONTAINING NUCLEOTIDE TRIPHOSPHATE HYDROLASE"/>
    <property type="match status" value="1"/>
</dbReference>
<keyword evidence="1" id="KW-0472">Membrane</keyword>
<accession>A0AAD4CY03</accession>
<comment type="caution">
    <text evidence="2">The sequence shown here is derived from an EMBL/GenBank/DDBJ whole genome shotgun (WGS) entry which is preliminary data.</text>
</comment>
<keyword evidence="3" id="KW-1185">Reference proteome</keyword>
<dbReference type="Proteomes" id="UP001194746">
    <property type="component" value="Unassembled WGS sequence"/>
</dbReference>
<dbReference type="AlphaFoldDB" id="A0AAD4CY03"/>
<dbReference type="EMBL" id="VCAU01000006">
    <property type="protein sequence ID" value="KAF9893853.1"/>
    <property type="molecule type" value="Genomic_DNA"/>
</dbReference>
<dbReference type="Gene3D" id="3.40.50.300">
    <property type="entry name" value="P-loop containing nucleotide triphosphate hydrolases"/>
    <property type="match status" value="1"/>
</dbReference>
<organism evidence="2 3">
    <name type="scientific">Aspergillus nanangensis</name>
    <dbReference type="NCBI Taxonomy" id="2582783"/>
    <lineage>
        <taxon>Eukaryota</taxon>
        <taxon>Fungi</taxon>
        <taxon>Dikarya</taxon>
        <taxon>Ascomycota</taxon>
        <taxon>Pezizomycotina</taxon>
        <taxon>Eurotiomycetes</taxon>
        <taxon>Eurotiomycetidae</taxon>
        <taxon>Eurotiales</taxon>
        <taxon>Aspergillaceae</taxon>
        <taxon>Aspergillus</taxon>
        <taxon>Aspergillus subgen. Circumdati</taxon>
    </lineage>
</organism>
<evidence type="ECO:0000256" key="1">
    <source>
        <dbReference type="SAM" id="Phobius"/>
    </source>
</evidence>
<dbReference type="InterPro" id="IPR040632">
    <property type="entry name" value="Sulfotransfer_4"/>
</dbReference>
<sequence length="249" mass="28419">MTILGYTPYHMLEVLTKHGYSHMKIVREAVIAANDRFSGIPRYQRPELDKWLAEYDCLIEIPSYIGMRAMESYAKDPDIKFILTERDPDKWVRSFNNTAGEVGKAANVFPMNILKRFDAELGGFFENTQLMYWAMSDGTDKGHPDNEAALRKNYIEYIHAVKETLPQDRTLVIKLEDGLGWAQICPFLEMDIPDQPYPQANVQEKFQAIIGDFMRPRVMAAMVRLGVVVAPTLGVAGYLGWKYGLTVIE</sequence>
<keyword evidence="1" id="KW-1133">Transmembrane helix</keyword>
<feature type="transmembrane region" description="Helical" evidence="1">
    <location>
        <begin position="221"/>
        <end position="241"/>
    </location>
</feature>
<dbReference type="Pfam" id="PF17784">
    <property type="entry name" value="Sulfotransfer_4"/>
    <property type="match status" value="1"/>
</dbReference>
<reference evidence="2" key="2">
    <citation type="submission" date="2020-02" db="EMBL/GenBank/DDBJ databases">
        <authorList>
            <person name="Gilchrist C.L.M."/>
            <person name="Chooi Y.-H."/>
        </authorList>
    </citation>
    <scope>NUCLEOTIDE SEQUENCE</scope>
    <source>
        <strain evidence="2">MST-FP2251</strain>
    </source>
</reference>
<reference evidence="2" key="1">
    <citation type="journal article" date="2019" name="Beilstein J. Org. Chem.">
        <title>Nanangenines: drimane sesquiterpenoids as the dominant metabolite cohort of a novel Australian fungus, Aspergillus nanangensis.</title>
        <authorList>
            <person name="Lacey H.J."/>
            <person name="Gilchrist C.L.M."/>
            <person name="Crombie A."/>
            <person name="Kalaitzis J.A."/>
            <person name="Vuong D."/>
            <person name="Rutledge P.J."/>
            <person name="Turner P."/>
            <person name="Pitt J.I."/>
            <person name="Lacey E."/>
            <person name="Chooi Y.H."/>
            <person name="Piggott A.M."/>
        </authorList>
    </citation>
    <scope>NUCLEOTIDE SEQUENCE</scope>
    <source>
        <strain evidence="2">MST-FP2251</strain>
    </source>
</reference>
<evidence type="ECO:0000313" key="3">
    <source>
        <dbReference type="Proteomes" id="UP001194746"/>
    </source>
</evidence>
<keyword evidence="1" id="KW-0812">Transmembrane</keyword>
<dbReference type="SUPFAM" id="SSF52540">
    <property type="entry name" value="P-loop containing nucleoside triphosphate hydrolases"/>
    <property type="match status" value="1"/>
</dbReference>